<gene>
    <name evidence="2" type="ORF">Tci_640612</name>
</gene>
<feature type="coiled-coil region" evidence="1">
    <location>
        <begin position="143"/>
        <end position="177"/>
    </location>
</feature>
<protein>
    <submittedName>
        <fullName evidence="2">Uncharacterized protein</fullName>
    </submittedName>
</protein>
<name>A0A699JZW6_TANCI</name>
<dbReference type="EMBL" id="BKCJ010468816">
    <property type="protein sequence ID" value="GFA68640.1"/>
    <property type="molecule type" value="Genomic_DNA"/>
</dbReference>
<comment type="caution">
    <text evidence="2">The sequence shown here is derived from an EMBL/GenBank/DDBJ whole genome shotgun (WGS) entry which is preliminary data.</text>
</comment>
<evidence type="ECO:0000256" key="1">
    <source>
        <dbReference type="SAM" id="Coils"/>
    </source>
</evidence>
<accession>A0A699JZW6</accession>
<organism evidence="2">
    <name type="scientific">Tanacetum cinerariifolium</name>
    <name type="common">Dalmatian daisy</name>
    <name type="synonym">Chrysanthemum cinerariifolium</name>
    <dbReference type="NCBI Taxonomy" id="118510"/>
    <lineage>
        <taxon>Eukaryota</taxon>
        <taxon>Viridiplantae</taxon>
        <taxon>Streptophyta</taxon>
        <taxon>Embryophyta</taxon>
        <taxon>Tracheophyta</taxon>
        <taxon>Spermatophyta</taxon>
        <taxon>Magnoliopsida</taxon>
        <taxon>eudicotyledons</taxon>
        <taxon>Gunneridae</taxon>
        <taxon>Pentapetalae</taxon>
        <taxon>asterids</taxon>
        <taxon>campanulids</taxon>
        <taxon>Asterales</taxon>
        <taxon>Asteraceae</taxon>
        <taxon>Asteroideae</taxon>
        <taxon>Anthemideae</taxon>
        <taxon>Anthemidinae</taxon>
        <taxon>Tanacetum</taxon>
    </lineage>
</organism>
<reference evidence="2" key="1">
    <citation type="journal article" date="2019" name="Sci. Rep.">
        <title>Draft genome of Tanacetum cinerariifolium, the natural source of mosquito coil.</title>
        <authorList>
            <person name="Yamashiro T."/>
            <person name="Shiraishi A."/>
            <person name="Satake H."/>
            <person name="Nakayama K."/>
        </authorList>
    </citation>
    <scope>NUCLEOTIDE SEQUENCE</scope>
</reference>
<proteinExistence type="predicted"/>
<keyword evidence="1" id="KW-0175">Coiled coil</keyword>
<feature type="non-terminal residue" evidence="2">
    <location>
        <position position="300"/>
    </location>
</feature>
<sequence length="300" mass="32779">MSLTNELKSFNSKVESPGFKETVVDKEKSSKRGRKIADIDVDAKVNLENVYNLDLAHEETVLISTVGGELNAANEEPVSAAPTNITIAQPSEATKTTVDITTAPKAKGIVFYEVEESTTRPASSKVDTETEWNAACKTTLIGMRLLNRKNAELESRVEKLEEKNMSLTNELKSFNSKVESPGFKETVVDKEKSSKRGRKIADIDVDAKVNLENVYNLDLAHEETVLISTVGGELNAANEEPVSAAPTNITIAQPNVIVVLNSFHEVVLALRHCRMADDCRCHSATKFIPGSSFSTKALQN</sequence>
<dbReference type="AlphaFoldDB" id="A0A699JZW6"/>
<evidence type="ECO:0000313" key="2">
    <source>
        <dbReference type="EMBL" id="GFA68640.1"/>
    </source>
</evidence>